<keyword evidence="3" id="KW-1185">Reference proteome</keyword>
<protein>
    <submittedName>
        <fullName evidence="2">Uncharacterized protein</fullName>
    </submittedName>
</protein>
<gene>
    <name evidence="2" type="ORF">XNOV1_A010469</name>
</gene>
<feature type="region of interest" description="Disordered" evidence="1">
    <location>
        <begin position="1"/>
        <end position="27"/>
    </location>
</feature>
<proteinExistence type="predicted"/>
<organism evidence="2 3">
    <name type="scientific">Xyrichtys novacula</name>
    <name type="common">Pearly razorfish</name>
    <name type="synonym">Hemipteronotus novacula</name>
    <dbReference type="NCBI Taxonomy" id="13765"/>
    <lineage>
        <taxon>Eukaryota</taxon>
        <taxon>Metazoa</taxon>
        <taxon>Chordata</taxon>
        <taxon>Craniata</taxon>
        <taxon>Vertebrata</taxon>
        <taxon>Euteleostomi</taxon>
        <taxon>Actinopterygii</taxon>
        <taxon>Neopterygii</taxon>
        <taxon>Teleostei</taxon>
        <taxon>Neoteleostei</taxon>
        <taxon>Acanthomorphata</taxon>
        <taxon>Eupercaria</taxon>
        <taxon>Labriformes</taxon>
        <taxon>Labridae</taxon>
        <taxon>Xyrichtys</taxon>
    </lineage>
</organism>
<reference evidence="2" key="1">
    <citation type="submission" date="2023-08" db="EMBL/GenBank/DDBJ databases">
        <authorList>
            <person name="Alioto T."/>
            <person name="Alioto T."/>
            <person name="Gomez Garrido J."/>
        </authorList>
    </citation>
    <scope>NUCLEOTIDE SEQUENCE</scope>
</reference>
<sequence>MDDRAPNGRGTADPSSASKRDPALQSRVLRRRCLPVLPTRNLPVKMSLFLD</sequence>
<evidence type="ECO:0000313" key="2">
    <source>
        <dbReference type="EMBL" id="CAJ1086787.1"/>
    </source>
</evidence>
<evidence type="ECO:0000313" key="3">
    <source>
        <dbReference type="Proteomes" id="UP001178508"/>
    </source>
</evidence>
<evidence type="ECO:0000256" key="1">
    <source>
        <dbReference type="SAM" id="MobiDB-lite"/>
    </source>
</evidence>
<dbReference type="EMBL" id="OY660887">
    <property type="protein sequence ID" value="CAJ1086787.1"/>
    <property type="molecule type" value="Genomic_DNA"/>
</dbReference>
<accession>A0AAV1HLI1</accession>
<name>A0AAV1HLI1_XYRNO</name>
<dbReference type="Proteomes" id="UP001178508">
    <property type="component" value="Chromosome 24"/>
</dbReference>
<dbReference type="AlphaFoldDB" id="A0AAV1HLI1"/>